<reference evidence="4" key="1">
    <citation type="journal article" date="2019" name="Int. J. Syst. Evol. Microbiol.">
        <title>The Global Catalogue of Microorganisms (GCM) 10K type strain sequencing project: providing services to taxonomists for standard genome sequencing and annotation.</title>
        <authorList>
            <consortium name="The Broad Institute Genomics Platform"/>
            <consortium name="The Broad Institute Genome Sequencing Center for Infectious Disease"/>
            <person name="Wu L."/>
            <person name="Ma J."/>
        </authorList>
    </citation>
    <scope>NUCLEOTIDE SEQUENCE [LARGE SCALE GENOMIC DNA]</scope>
    <source>
        <strain evidence="4">CGMCC 1.16326</strain>
    </source>
</reference>
<dbReference type="PANTHER" id="PTHR38590:SF1">
    <property type="entry name" value="BLL0828 PROTEIN"/>
    <property type="match status" value="1"/>
</dbReference>
<evidence type="ECO:0000313" key="3">
    <source>
        <dbReference type="EMBL" id="MFC5395300.1"/>
    </source>
</evidence>
<evidence type="ECO:0000259" key="2">
    <source>
        <dbReference type="Pfam" id="PF04480"/>
    </source>
</evidence>
<dbReference type="InterPro" id="IPR011335">
    <property type="entry name" value="Restrct_endonuc-II-like"/>
</dbReference>
<proteinExistence type="predicted"/>
<dbReference type="Proteomes" id="UP001596104">
    <property type="component" value="Unassembled WGS sequence"/>
</dbReference>
<dbReference type="PANTHER" id="PTHR38590">
    <property type="entry name" value="BLL0828 PROTEIN"/>
    <property type="match status" value="1"/>
</dbReference>
<dbReference type="InterPro" id="IPR047216">
    <property type="entry name" value="Endonuclease_DUF559_bact"/>
</dbReference>
<evidence type="ECO:0000313" key="4">
    <source>
        <dbReference type="Proteomes" id="UP001596104"/>
    </source>
</evidence>
<evidence type="ECO:0000256" key="1">
    <source>
        <dbReference type="SAM" id="MobiDB-lite"/>
    </source>
</evidence>
<dbReference type="RefSeq" id="WP_377011209.1">
    <property type="nucleotide sequence ID" value="NZ_JBHSLV010000046.1"/>
</dbReference>
<dbReference type="Pfam" id="PF04480">
    <property type="entry name" value="DUF559"/>
    <property type="match status" value="1"/>
</dbReference>
<keyword evidence="3" id="KW-0378">Hydrolase</keyword>
<gene>
    <name evidence="3" type="ORF">ACFPPC_21960</name>
</gene>
<dbReference type="GO" id="GO:0004519">
    <property type="term" value="F:endonuclease activity"/>
    <property type="evidence" value="ECO:0007669"/>
    <property type="project" value="UniProtKB-KW"/>
</dbReference>
<feature type="region of interest" description="Disordered" evidence="1">
    <location>
        <begin position="1"/>
        <end position="28"/>
    </location>
</feature>
<keyword evidence="4" id="KW-1185">Reference proteome</keyword>
<name>A0ABW0HF65_9HYPH</name>
<dbReference type="SUPFAM" id="SSF52980">
    <property type="entry name" value="Restriction endonuclease-like"/>
    <property type="match status" value="1"/>
</dbReference>
<protein>
    <submittedName>
        <fullName evidence="3">Endonuclease domain-containing protein</fullName>
    </submittedName>
</protein>
<dbReference type="EMBL" id="JBHSLV010000046">
    <property type="protein sequence ID" value="MFC5395300.1"/>
    <property type="molecule type" value="Genomic_DNA"/>
</dbReference>
<keyword evidence="3" id="KW-0255">Endonuclease</keyword>
<organism evidence="3 4">
    <name type="scientific">Bosea vestrisii</name>
    <dbReference type="NCBI Taxonomy" id="151416"/>
    <lineage>
        <taxon>Bacteria</taxon>
        <taxon>Pseudomonadati</taxon>
        <taxon>Pseudomonadota</taxon>
        <taxon>Alphaproteobacteria</taxon>
        <taxon>Hyphomicrobiales</taxon>
        <taxon>Boseaceae</taxon>
        <taxon>Bosea</taxon>
    </lineage>
</organism>
<sequence>MTDEGRPWSARTRPTFSPSPAGQRREPTRAEAIFWQAVRGRRFAGLKFKRQMAIGPFIADFCCHEHRLIVELDGEPHQTDEAQERDRRRDAFLRSEGYRVLRFSNERVLGNLEFVLREIAEHVGLAGRPSSDPASPGHLLPRGEKETRG</sequence>
<feature type="region of interest" description="Disordered" evidence="1">
    <location>
        <begin position="125"/>
        <end position="149"/>
    </location>
</feature>
<dbReference type="InterPro" id="IPR007569">
    <property type="entry name" value="DUF559"/>
</dbReference>
<dbReference type="Gene3D" id="3.40.960.10">
    <property type="entry name" value="VSR Endonuclease"/>
    <property type="match status" value="1"/>
</dbReference>
<comment type="caution">
    <text evidence="3">The sequence shown here is derived from an EMBL/GenBank/DDBJ whole genome shotgun (WGS) entry which is preliminary data.</text>
</comment>
<keyword evidence="3" id="KW-0540">Nuclease</keyword>
<feature type="domain" description="DUF559" evidence="2">
    <location>
        <begin position="24"/>
        <end position="122"/>
    </location>
</feature>
<dbReference type="CDD" id="cd01038">
    <property type="entry name" value="Endonuclease_DUF559"/>
    <property type="match status" value="1"/>
</dbReference>
<accession>A0ABW0HF65</accession>